<name>A0ABT3YM91_9HYPH</name>
<evidence type="ECO:0000313" key="3">
    <source>
        <dbReference type="EMBL" id="MCY0097029.1"/>
    </source>
</evidence>
<dbReference type="Proteomes" id="UP001081283">
    <property type="component" value="Unassembled WGS sequence"/>
</dbReference>
<dbReference type="RefSeq" id="WP_267615122.1">
    <property type="nucleotide sequence ID" value="NZ_JAOVZQ010000002.1"/>
</dbReference>
<dbReference type="InterPro" id="IPR009936">
    <property type="entry name" value="DUF1468"/>
</dbReference>
<protein>
    <submittedName>
        <fullName evidence="3">Tripartite tricarboxylate transporter TctB family protein</fullName>
    </submittedName>
</protein>
<comment type="caution">
    <text evidence="3">The sequence shown here is derived from an EMBL/GenBank/DDBJ whole genome shotgun (WGS) entry which is preliminary data.</text>
</comment>
<feature type="transmembrane region" description="Helical" evidence="1">
    <location>
        <begin position="136"/>
        <end position="154"/>
    </location>
</feature>
<accession>A0ABT3YM91</accession>
<feature type="transmembrane region" description="Helical" evidence="1">
    <location>
        <begin position="83"/>
        <end position="102"/>
    </location>
</feature>
<reference evidence="3" key="1">
    <citation type="submission" date="2022-10" db="EMBL/GenBank/DDBJ databases">
        <title>Hoeflea sp. J2-29, isolated from marine algae.</title>
        <authorList>
            <person name="Kristyanto S."/>
            <person name="Kim J.M."/>
            <person name="Jeon C.O."/>
        </authorList>
    </citation>
    <scope>NUCLEOTIDE SEQUENCE</scope>
    <source>
        <strain evidence="3">J2-29</strain>
    </source>
</reference>
<feature type="transmembrane region" description="Helical" evidence="1">
    <location>
        <begin position="41"/>
        <end position="62"/>
    </location>
</feature>
<keyword evidence="1" id="KW-0812">Transmembrane</keyword>
<dbReference type="EMBL" id="JAOVZQ010000002">
    <property type="protein sequence ID" value="MCY0097029.1"/>
    <property type="molecule type" value="Genomic_DNA"/>
</dbReference>
<evidence type="ECO:0000313" key="4">
    <source>
        <dbReference type="Proteomes" id="UP001081283"/>
    </source>
</evidence>
<dbReference type="Pfam" id="PF07331">
    <property type="entry name" value="TctB"/>
    <property type="match status" value="1"/>
</dbReference>
<organism evidence="3 4">
    <name type="scientific">Hoeflea ulvae</name>
    <dbReference type="NCBI Taxonomy" id="2983764"/>
    <lineage>
        <taxon>Bacteria</taxon>
        <taxon>Pseudomonadati</taxon>
        <taxon>Pseudomonadota</taxon>
        <taxon>Alphaproteobacteria</taxon>
        <taxon>Hyphomicrobiales</taxon>
        <taxon>Rhizobiaceae</taxon>
        <taxon>Hoeflea</taxon>
    </lineage>
</organism>
<proteinExistence type="predicted"/>
<gene>
    <name evidence="3" type="ORF">OEG82_23935</name>
</gene>
<keyword evidence="4" id="KW-1185">Reference proteome</keyword>
<keyword evidence="1" id="KW-1133">Transmembrane helix</keyword>
<evidence type="ECO:0000259" key="2">
    <source>
        <dbReference type="Pfam" id="PF07331"/>
    </source>
</evidence>
<sequence>MSKKMTDGISGAVILLFATLMYTSLPGPGETVVAGLDMSLAPRLVALILGGLSLMLLIMTFVPFKGLGMGTDASDEKASQHRFAYPGRLIATAVLIIAAAALFEWLGFVLTSVIYIFAQCYILTYDPGTFKPVRTAIIAIAFPVAVYLMFWHWLSMPLPKGIL</sequence>
<evidence type="ECO:0000256" key="1">
    <source>
        <dbReference type="SAM" id="Phobius"/>
    </source>
</evidence>
<keyword evidence="1" id="KW-0472">Membrane</keyword>
<feature type="domain" description="DUF1468" evidence="2">
    <location>
        <begin position="9"/>
        <end position="159"/>
    </location>
</feature>